<organism evidence="1 2">
    <name type="scientific">Dimorphilus gyrociliatus</name>
    <dbReference type="NCBI Taxonomy" id="2664684"/>
    <lineage>
        <taxon>Eukaryota</taxon>
        <taxon>Metazoa</taxon>
        <taxon>Spiralia</taxon>
        <taxon>Lophotrochozoa</taxon>
        <taxon>Annelida</taxon>
        <taxon>Polychaeta</taxon>
        <taxon>Polychaeta incertae sedis</taxon>
        <taxon>Dinophilidae</taxon>
        <taxon>Dimorphilus</taxon>
    </lineage>
</organism>
<evidence type="ECO:0000313" key="1">
    <source>
        <dbReference type="EMBL" id="CAD5124850.1"/>
    </source>
</evidence>
<gene>
    <name evidence="1" type="ORF">DGYR_LOCUS12330</name>
</gene>
<dbReference type="EMBL" id="CAJFCJ010000023">
    <property type="protein sequence ID" value="CAD5124850.1"/>
    <property type="molecule type" value="Genomic_DNA"/>
</dbReference>
<reference evidence="1 2" key="1">
    <citation type="submission" date="2020-08" db="EMBL/GenBank/DDBJ databases">
        <authorList>
            <person name="Hejnol A."/>
        </authorList>
    </citation>
    <scope>NUCLEOTIDE SEQUENCE [LARGE SCALE GENOMIC DNA]</scope>
</reference>
<dbReference type="AlphaFoldDB" id="A0A7I8W9N4"/>
<name>A0A7I8W9N4_9ANNE</name>
<comment type="caution">
    <text evidence="1">The sequence shown here is derived from an EMBL/GenBank/DDBJ whole genome shotgun (WGS) entry which is preliminary data.</text>
</comment>
<proteinExistence type="predicted"/>
<protein>
    <submittedName>
        <fullName evidence="1">DgyrCDS13105</fullName>
    </submittedName>
</protein>
<accession>A0A7I8W9N4</accession>
<evidence type="ECO:0000313" key="2">
    <source>
        <dbReference type="Proteomes" id="UP000549394"/>
    </source>
</evidence>
<sequence>MEERRLPSPNSLNSSISSNGAQVGVIRTLSASSPRQHHGKNSHGHVLIRKDTPRVLDLPVKVPSKCKPTCGFRDLYNMHSYKIEKSTVKQKYLTAGTQNATEMLINLAQMNGGYVNIGDIPTEVAEKVFSKHQATKESARTTYDKCVCWLNAISLSP</sequence>
<keyword evidence="2" id="KW-1185">Reference proteome</keyword>
<dbReference type="Proteomes" id="UP000549394">
    <property type="component" value="Unassembled WGS sequence"/>
</dbReference>